<protein>
    <submittedName>
        <fullName evidence="4">Acetyltransferase (GNAT) family protein</fullName>
    </submittedName>
</protein>
<keyword evidence="1 4" id="KW-0808">Transferase</keyword>
<dbReference type="STRING" id="307121.GA0070620_6495"/>
<accession>A0A1C3NEC3</accession>
<dbReference type="PROSITE" id="PS51186">
    <property type="entry name" value="GNAT"/>
    <property type="match status" value="1"/>
</dbReference>
<keyword evidence="2" id="KW-0012">Acyltransferase</keyword>
<dbReference type="AlphaFoldDB" id="A0A1C3NEC3"/>
<gene>
    <name evidence="4" type="ORF">GA0070620_6495</name>
</gene>
<dbReference type="OrthoDB" id="9802340at2"/>
<dbReference type="EMBL" id="LT598496">
    <property type="protein sequence ID" value="SBV30889.1"/>
    <property type="molecule type" value="Genomic_DNA"/>
</dbReference>
<dbReference type="Gene3D" id="3.40.630.30">
    <property type="match status" value="1"/>
</dbReference>
<name>A0A1C3NEC3_9ACTN</name>
<evidence type="ECO:0000313" key="4">
    <source>
        <dbReference type="EMBL" id="SBV30889.1"/>
    </source>
</evidence>
<keyword evidence="5" id="KW-1185">Reference proteome</keyword>
<reference evidence="5" key="1">
    <citation type="submission" date="2016-06" db="EMBL/GenBank/DDBJ databases">
        <authorList>
            <person name="Varghese N."/>
        </authorList>
    </citation>
    <scope>NUCLEOTIDE SEQUENCE [LARGE SCALE GENOMIC DNA]</scope>
    <source>
        <strain evidence="5">DSM 45344</strain>
    </source>
</reference>
<dbReference type="CDD" id="cd04301">
    <property type="entry name" value="NAT_SF"/>
    <property type="match status" value="1"/>
</dbReference>
<dbReference type="Pfam" id="PF00583">
    <property type="entry name" value="Acetyltransf_1"/>
    <property type="match status" value="1"/>
</dbReference>
<evidence type="ECO:0000256" key="2">
    <source>
        <dbReference type="ARBA" id="ARBA00023315"/>
    </source>
</evidence>
<sequence>MRVIEYVESAHAAGVGAVLGTLGWEQRYIDGQLGAVARLASSPDGCVYVATADAHVIGYVSAVLARWNMLGQIHGLAVDPTARRGGVARALVTTAEDHLRSHGARGVHVDTPVNNLLGRGFYEAMGFTQDYIMSRYYAHDLDGVTYVRFY</sequence>
<evidence type="ECO:0000313" key="5">
    <source>
        <dbReference type="Proteomes" id="UP000199393"/>
    </source>
</evidence>
<dbReference type="SUPFAM" id="SSF55729">
    <property type="entry name" value="Acyl-CoA N-acyltransferases (Nat)"/>
    <property type="match status" value="1"/>
</dbReference>
<dbReference type="InterPro" id="IPR000182">
    <property type="entry name" value="GNAT_dom"/>
</dbReference>
<dbReference type="InterPro" id="IPR050832">
    <property type="entry name" value="Bact_Acetyltransf"/>
</dbReference>
<dbReference type="GO" id="GO:0016747">
    <property type="term" value="F:acyltransferase activity, transferring groups other than amino-acyl groups"/>
    <property type="evidence" value="ECO:0007669"/>
    <property type="project" value="InterPro"/>
</dbReference>
<dbReference type="PANTHER" id="PTHR43877">
    <property type="entry name" value="AMINOALKYLPHOSPHONATE N-ACETYLTRANSFERASE-RELATED-RELATED"/>
    <property type="match status" value="1"/>
</dbReference>
<dbReference type="InterPro" id="IPR016181">
    <property type="entry name" value="Acyl_CoA_acyltransferase"/>
</dbReference>
<organism evidence="4 5">
    <name type="scientific">Micromonospora krabiensis</name>
    <dbReference type="NCBI Taxonomy" id="307121"/>
    <lineage>
        <taxon>Bacteria</taxon>
        <taxon>Bacillati</taxon>
        <taxon>Actinomycetota</taxon>
        <taxon>Actinomycetes</taxon>
        <taxon>Micromonosporales</taxon>
        <taxon>Micromonosporaceae</taxon>
        <taxon>Micromonospora</taxon>
    </lineage>
</organism>
<evidence type="ECO:0000259" key="3">
    <source>
        <dbReference type="PROSITE" id="PS51186"/>
    </source>
</evidence>
<feature type="domain" description="N-acetyltransferase" evidence="3">
    <location>
        <begin position="1"/>
        <end position="150"/>
    </location>
</feature>
<dbReference type="Proteomes" id="UP000199393">
    <property type="component" value="Chromosome I"/>
</dbReference>
<dbReference type="PANTHER" id="PTHR43877:SF1">
    <property type="entry name" value="ACETYLTRANSFERASE"/>
    <property type="match status" value="1"/>
</dbReference>
<evidence type="ECO:0000256" key="1">
    <source>
        <dbReference type="ARBA" id="ARBA00022679"/>
    </source>
</evidence>
<dbReference type="RefSeq" id="WP_091597560.1">
    <property type="nucleotide sequence ID" value="NZ_JBHRWG010000002.1"/>
</dbReference>
<proteinExistence type="predicted"/>